<name>A0A839HKS0_9BURK</name>
<dbReference type="SUPFAM" id="SSF47384">
    <property type="entry name" value="Homodimeric domain of signal transducing histidine kinase"/>
    <property type="match status" value="1"/>
</dbReference>
<dbReference type="Pfam" id="PF00512">
    <property type="entry name" value="HisKA"/>
    <property type="match status" value="1"/>
</dbReference>
<keyword evidence="4" id="KW-0812">Transmembrane</keyword>
<dbReference type="SMART" id="SM00387">
    <property type="entry name" value="HATPase_c"/>
    <property type="match status" value="1"/>
</dbReference>
<feature type="transmembrane region" description="Helical" evidence="4">
    <location>
        <begin position="61"/>
        <end position="81"/>
    </location>
</feature>
<dbReference type="InterPro" id="IPR004358">
    <property type="entry name" value="Sig_transdc_His_kin-like_C"/>
</dbReference>
<dbReference type="PANTHER" id="PTHR43065:SF52">
    <property type="entry name" value="SENSOR PROTEIN KINASE PILS"/>
    <property type="match status" value="1"/>
</dbReference>
<dbReference type="InterPro" id="IPR036890">
    <property type="entry name" value="HATPase_C_sf"/>
</dbReference>
<comment type="catalytic activity">
    <reaction evidence="1">
        <text>ATP + protein L-histidine = ADP + protein N-phospho-L-histidine.</text>
        <dbReference type="EC" id="2.7.13.3"/>
    </reaction>
</comment>
<evidence type="ECO:0000259" key="5">
    <source>
        <dbReference type="PROSITE" id="PS50109"/>
    </source>
</evidence>
<protein>
    <recommendedName>
        <fullName evidence="2">histidine kinase</fullName>
        <ecNumber evidence="2">2.7.13.3</ecNumber>
    </recommendedName>
</protein>
<dbReference type="SMART" id="SM00388">
    <property type="entry name" value="HisKA"/>
    <property type="match status" value="1"/>
</dbReference>
<gene>
    <name evidence="6" type="ORF">H4F90_12060</name>
</gene>
<keyword evidence="4" id="KW-1133">Transmembrane helix</keyword>
<dbReference type="PANTHER" id="PTHR43065">
    <property type="entry name" value="SENSOR HISTIDINE KINASE"/>
    <property type="match status" value="1"/>
</dbReference>
<reference evidence="6 7" key="1">
    <citation type="submission" date="2020-08" db="EMBL/GenBank/DDBJ databases">
        <title>Aquariorum lacteus gen. nov., sp. nov., a new member of the family Comamonadaceae, isolated from freshwater aquarium.</title>
        <authorList>
            <person name="Chun S.-J."/>
        </authorList>
    </citation>
    <scope>NUCLEOTIDE SEQUENCE [LARGE SCALE GENOMIC DNA]</scope>
    <source>
        <strain evidence="6 7">SJAQ100</strain>
    </source>
</reference>
<feature type="transmembrane region" description="Helical" evidence="4">
    <location>
        <begin position="170"/>
        <end position="189"/>
    </location>
</feature>
<evidence type="ECO:0000256" key="2">
    <source>
        <dbReference type="ARBA" id="ARBA00012438"/>
    </source>
</evidence>
<dbReference type="PROSITE" id="PS50109">
    <property type="entry name" value="HIS_KIN"/>
    <property type="match status" value="1"/>
</dbReference>
<dbReference type="EC" id="2.7.13.3" evidence="2"/>
<dbReference type="Gene3D" id="3.30.565.10">
    <property type="entry name" value="Histidine kinase-like ATPase, C-terminal domain"/>
    <property type="match status" value="1"/>
</dbReference>
<organism evidence="6 7">
    <name type="scientific">Aquariibacter albus</name>
    <dbReference type="NCBI Taxonomy" id="2759899"/>
    <lineage>
        <taxon>Bacteria</taxon>
        <taxon>Pseudomonadati</taxon>
        <taxon>Pseudomonadota</taxon>
        <taxon>Betaproteobacteria</taxon>
        <taxon>Burkholderiales</taxon>
        <taxon>Sphaerotilaceae</taxon>
        <taxon>Aquariibacter</taxon>
    </lineage>
</organism>
<evidence type="ECO:0000256" key="4">
    <source>
        <dbReference type="SAM" id="Phobius"/>
    </source>
</evidence>
<feature type="domain" description="Histidine kinase" evidence="5">
    <location>
        <begin position="360"/>
        <end position="574"/>
    </location>
</feature>
<dbReference type="Proteomes" id="UP000586093">
    <property type="component" value="Unassembled WGS sequence"/>
</dbReference>
<dbReference type="InterPro" id="IPR003661">
    <property type="entry name" value="HisK_dim/P_dom"/>
</dbReference>
<dbReference type="InterPro" id="IPR005467">
    <property type="entry name" value="His_kinase_dom"/>
</dbReference>
<comment type="caution">
    <text evidence="6">The sequence shown here is derived from an EMBL/GenBank/DDBJ whole genome shotgun (WGS) entry which is preliminary data.</text>
</comment>
<dbReference type="CDD" id="cd00082">
    <property type="entry name" value="HisKA"/>
    <property type="match status" value="1"/>
</dbReference>
<keyword evidence="4" id="KW-0472">Membrane</keyword>
<feature type="transmembrane region" description="Helical" evidence="4">
    <location>
        <begin position="88"/>
        <end position="105"/>
    </location>
</feature>
<dbReference type="InterPro" id="IPR003594">
    <property type="entry name" value="HATPase_dom"/>
</dbReference>
<keyword evidence="3" id="KW-0597">Phosphoprotein</keyword>
<keyword evidence="6" id="KW-0808">Transferase</keyword>
<dbReference type="GO" id="GO:0000155">
    <property type="term" value="F:phosphorelay sensor kinase activity"/>
    <property type="evidence" value="ECO:0007669"/>
    <property type="project" value="InterPro"/>
</dbReference>
<sequence>MWPGSGSTEAAGPPTGVDASRFDREIWREGLPPDSGFLGRQARRIATGEGSGFERLYRTFVAARALLGLALLLTGLLATEFAGADPRILGLCLAHALLACAVWLLPARWTGPMLDRGVRLRHRAWLATLGVDLLLFGALHAIAGASLNSAALLVLPALMAGVLTPRRQALAVAAIASLLLLVEAALGGGAEPLLALSRAGLAGGGLFLVTLLVHEMAGRLAREERTARSGLELARQQAELNRMVIEELEVGVLVLDPRGRLRSANPVARKLLPDLPELHGSATELPPRLARALDAAQSADPWPEAGLDLLPAEGEPGPALRLRLRPSRSGHQLLWIEDLRQVQARLRDEGLAAMGRVTAGIAHEIRNPLAAITQANALLAEDPPAGQRVRLIGMIADHAARLRRIVDDVMEVAVVPPTAPPPLDARAACAAIAQDWLQQQRLPAAPEGPLWLSLPEGPLWLRFEAEHLRRVLINLLDNALRHSRHEAGSLQLQLRVVDAGWAELSLASDGPPIAPEVQAHLFEPFHSTRSRGTGLGLYICRELCGRYGARIDYQGRPATERHPKVFRLLLRRLPQGLPALPDRPEPRP</sequence>
<keyword evidence="7" id="KW-1185">Reference proteome</keyword>
<dbReference type="PRINTS" id="PR00344">
    <property type="entry name" value="BCTRLSENSOR"/>
</dbReference>
<dbReference type="AlphaFoldDB" id="A0A839HKS0"/>
<dbReference type="Gene3D" id="1.10.287.130">
    <property type="match status" value="1"/>
</dbReference>
<evidence type="ECO:0000313" key="7">
    <source>
        <dbReference type="Proteomes" id="UP000586093"/>
    </source>
</evidence>
<dbReference type="EMBL" id="JACIVI010000004">
    <property type="protein sequence ID" value="MBB1162713.1"/>
    <property type="molecule type" value="Genomic_DNA"/>
</dbReference>
<evidence type="ECO:0000313" key="6">
    <source>
        <dbReference type="EMBL" id="MBB1162713.1"/>
    </source>
</evidence>
<keyword evidence="6" id="KW-0418">Kinase</keyword>
<dbReference type="Pfam" id="PF25323">
    <property type="entry name" value="6TM_PilS"/>
    <property type="match status" value="1"/>
</dbReference>
<dbReference type="RefSeq" id="WP_182664907.1">
    <property type="nucleotide sequence ID" value="NZ_JACIVI010000004.1"/>
</dbReference>
<feature type="transmembrane region" description="Helical" evidence="4">
    <location>
        <begin position="195"/>
        <end position="213"/>
    </location>
</feature>
<dbReference type="Pfam" id="PF02518">
    <property type="entry name" value="HATPase_c"/>
    <property type="match status" value="1"/>
</dbReference>
<feature type="transmembrane region" description="Helical" evidence="4">
    <location>
        <begin position="125"/>
        <end position="158"/>
    </location>
</feature>
<proteinExistence type="predicted"/>
<evidence type="ECO:0000256" key="1">
    <source>
        <dbReference type="ARBA" id="ARBA00000085"/>
    </source>
</evidence>
<dbReference type="SUPFAM" id="SSF55874">
    <property type="entry name" value="ATPase domain of HSP90 chaperone/DNA topoisomerase II/histidine kinase"/>
    <property type="match status" value="1"/>
</dbReference>
<dbReference type="InterPro" id="IPR036097">
    <property type="entry name" value="HisK_dim/P_sf"/>
</dbReference>
<evidence type="ECO:0000256" key="3">
    <source>
        <dbReference type="ARBA" id="ARBA00022553"/>
    </source>
</evidence>
<accession>A0A839HKS0</accession>